<dbReference type="GO" id="GO:0052654">
    <property type="term" value="F:L-leucine-2-oxoglutarate transaminase activity"/>
    <property type="evidence" value="ECO:0007669"/>
    <property type="project" value="RHEA"/>
</dbReference>
<comment type="function">
    <text evidence="2 19">Acts on leucine, isoleucine and valine.</text>
</comment>
<dbReference type="Gene3D" id="3.20.10.10">
    <property type="entry name" value="D-amino Acid Aminotransferase, subunit A, domain 2"/>
    <property type="match status" value="1"/>
</dbReference>
<dbReference type="KEGG" id="xba:C7S18_12670"/>
<evidence type="ECO:0000256" key="15">
    <source>
        <dbReference type="ARBA" id="ARBA00048798"/>
    </source>
</evidence>
<evidence type="ECO:0000256" key="13">
    <source>
        <dbReference type="ARBA" id="ARBA00023304"/>
    </source>
</evidence>
<dbReference type="NCBIfam" id="NF005146">
    <property type="entry name" value="PRK06606.1"/>
    <property type="match status" value="1"/>
</dbReference>
<dbReference type="InterPro" id="IPR001544">
    <property type="entry name" value="Aminotrans_IV"/>
</dbReference>
<comment type="pathway">
    <text evidence="5 19">Amino-acid biosynthesis; L-leucine biosynthesis; L-leucine from 3-methyl-2-oxobutanoate: step 4/4.</text>
</comment>
<dbReference type="RefSeq" id="WP_106891923.1">
    <property type="nucleotide sequence ID" value="NZ_CP027860.1"/>
</dbReference>
<evidence type="ECO:0000256" key="2">
    <source>
        <dbReference type="ARBA" id="ARBA00003109"/>
    </source>
</evidence>
<evidence type="ECO:0000256" key="10">
    <source>
        <dbReference type="ARBA" id="ARBA00022605"/>
    </source>
</evidence>
<dbReference type="GO" id="GO:0009098">
    <property type="term" value="P:L-leucine biosynthetic process"/>
    <property type="evidence" value="ECO:0007669"/>
    <property type="project" value="UniProtKB-UniPathway"/>
</dbReference>
<comment type="pathway">
    <text evidence="3 19">Amino-acid biosynthesis; L-isoleucine biosynthesis; L-isoleucine from 2-oxobutanoate: step 4/4.</text>
</comment>
<evidence type="ECO:0000256" key="1">
    <source>
        <dbReference type="ARBA" id="ARBA00001933"/>
    </source>
</evidence>
<dbReference type="UniPathway" id="UPA00049">
    <property type="reaction ID" value="UER00062"/>
</dbReference>
<dbReference type="GO" id="GO:0005829">
    <property type="term" value="C:cytosol"/>
    <property type="evidence" value="ECO:0007669"/>
    <property type="project" value="TreeGrafter"/>
</dbReference>
<dbReference type="InterPro" id="IPR050571">
    <property type="entry name" value="Class-IV_PLP-Dep_Aminotrnsfr"/>
</dbReference>
<dbReference type="GO" id="GO:0009099">
    <property type="term" value="P:L-valine biosynthetic process"/>
    <property type="evidence" value="ECO:0007669"/>
    <property type="project" value="UniProtKB-UniPathway"/>
</dbReference>
<dbReference type="EC" id="2.6.1.42" evidence="7 19"/>
<accession>A0A2P1PT31</accession>
<comment type="pathway">
    <text evidence="4 19">Amino-acid biosynthesis; L-valine biosynthesis; L-valine from pyruvate: step 4/4.</text>
</comment>
<dbReference type="PANTHER" id="PTHR42743:SF11">
    <property type="entry name" value="AMINODEOXYCHORISMATE LYASE"/>
    <property type="match status" value="1"/>
</dbReference>
<evidence type="ECO:0000256" key="6">
    <source>
        <dbReference type="ARBA" id="ARBA00009320"/>
    </source>
</evidence>
<keyword evidence="21" id="KW-1185">Reference proteome</keyword>
<keyword evidence="13 19" id="KW-0100">Branched-chain amino acid biosynthesis</keyword>
<dbReference type="NCBIfam" id="TIGR01122">
    <property type="entry name" value="ilvE_I"/>
    <property type="match status" value="1"/>
</dbReference>
<sequence>MAHKPSQLIWHNGHFVPWWEAKVHVLTHGLHYGSSVFEGIRAYATDKGAAIFRLRDHVERLFESARIHRMQIPYSQDDLFDACKQIIRVNRLTNGAYLRPIVFRGYGEYALAPSPQLPIEVAIAATEMGAYLGAEGLERGVDACISSWQRPAANTFPTMAKAGGNYLNSSQISMEAQRHGYQEGIALGTDGMLSEGGGENVFLVKKGVLYTPPTSAAILTGITRDTVMTLAQELGYEVRQQTMPREALYVCDEAFFTGTACEITPIRSIDGLTIGNGSRGPITHELQDLFFGLVKGKLADRFGWLDYVGGGEIEVEHDLHSALA</sequence>
<evidence type="ECO:0000256" key="11">
    <source>
        <dbReference type="ARBA" id="ARBA00022679"/>
    </source>
</evidence>
<comment type="catalytic activity">
    <reaction evidence="16 19">
        <text>L-leucine + 2-oxoglutarate = 4-methyl-2-oxopentanoate + L-glutamate</text>
        <dbReference type="Rhea" id="RHEA:18321"/>
        <dbReference type="ChEBI" id="CHEBI:16810"/>
        <dbReference type="ChEBI" id="CHEBI:17865"/>
        <dbReference type="ChEBI" id="CHEBI:29985"/>
        <dbReference type="ChEBI" id="CHEBI:57427"/>
        <dbReference type="EC" id="2.6.1.42"/>
    </reaction>
</comment>
<dbReference type="InterPro" id="IPR005785">
    <property type="entry name" value="B_amino_transI"/>
</dbReference>
<reference evidence="20 21" key="1">
    <citation type="submission" date="2018-03" db="EMBL/GenBank/DDBJ databases">
        <title>Ahniella affigens gen. nov., sp. nov., a gammaproteobacterium isolated from sandy soil near a stream.</title>
        <authorList>
            <person name="Ko Y."/>
            <person name="Kim J.-H."/>
        </authorList>
    </citation>
    <scope>NUCLEOTIDE SEQUENCE [LARGE SCALE GENOMIC DNA]</scope>
    <source>
        <strain evidence="20 21">D13</strain>
    </source>
</reference>
<keyword evidence="12 18" id="KW-0663">Pyridoxal phosphate</keyword>
<name>A0A2P1PT31_9GAMM</name>
<keyword evidence="9 19" id="KW-0032">Aminotransferase</keyword>
<comment type="similarity">
    <text evidence="6 17">Belongs to the class-IV pyridoxal-phosphate-dependent aminotransferase family.</text>
</comment>
<evidence type="ECO:0000256" key="17">
    <source>
        <dbReference type="RuleBase" id="RU004106"/>
    </source>
</evidence>
<dbReference type="InterPro" id="IPR043132">
    <property type="entry name" value="BCAT-like_C"/>
</dbReference>
<dbReference type="AlphaFoldDB" id="A0A2P1PT31"/>
<protein>
    <recommendedName>
        <fullName evidence="8 19">Branched-chain-amino-acid aminotransferase</fullName>
        <shortName evidence="19">BCAT</shortName>
        <ecNumber evidence="7 19">2.6.1.42</ecNumber>
    </recommendedName>
</protein>
<keyword evidence="11 19" id="KW-0808">Transferase</keyword>
<dbReference type="FunFam" id="3.20.10.10:FF:000001">
    <property type="entry name" value="Branched-chain-amino-acid aminotransferase"/>
    <property type="match status" value="1"/>
</dbReference>
<dbReference type="InterPro" id="IPR036038">
    <property type="entry name" value="Aminotransferase-like"/>
</dbReference>
<evidence type="ECO:0000256" key="7">
    <source>
        <dbReference type="ARBA" id="ARBA00013053"/>
    </source>
</evidence>
<evidence type="ECO:0000256" key="8">
    <source>
        <dbReference type="ARBA" id="ARBA00018179"/>
    </source>
</evidence>
<dbReference type="OrthoDB" id="9804984at2"/>
<dbReference type="UniPathway" id="UPA00047">
    <property type="reaction ID" value="UER00058"/>
</dbReference>
<evidence type="ECO:0000256" key="14">
    <source>
        <dbReference type="ARBA" id="ARBA00048212"/>
    </source>
</evidence>
<dbReference type="InterPro" id="IPR033939">
    <property type="entry name" value="BCAT_family"/>
</dbReference>
<proteinExistence type="inferred from homology"/>
<dbReference type="SUPFAM" id="SSF56752">
    <property type="entry name" value="D-aminoacid aminotransferase-like PLP-dependent enzymes"/>
    <property type="match status" value="1"/>
</dbReference>
<dbReference type="CDD" id="cd01557">
    <property type="entry name" value="BCAT_beta_family"/>
    <property type="match status" value="1"/>
</dbReference>
<dbReference type="InterPro" id="IPR018300">
    <property type="entry name" value="Aminotrans_IV_CS"/>
</dbReference>
<dbReference type="EMBL" id="CP027860">
    <property type="protein sequence ID" value="AVP98003.1"/>
    <property type="molecule type" value="Genomic_DNA"/>
</dbReference>
<gene>
    <name evidence="19" type="primary">ilvE</name>
    <name evidence="20" type="ORF">C7S18_12670</name>
</gene>
<dbReference type="Proteomes" id="UP000241074">
    <property type="component" value="Chromosome"/>
</dbReference>
<evidence type="ECO:0000313" key="20">
    <source>
        <dbReference type="EMBL" id="AVP98003.1"/>
    </source>
</evidence>
<dbReference type="GO" id="GO:0009097">
    <property type="term" value="P:isoleucine biosynthetic process"/>
    <property type="evidence" value="ECO:0007669"/>
    <property type="project" value="UniProtKB-UniPathway"/>
</dbReference>
<dbReference type="Pfam" id="PF01063">
    <property type="entry name" value="Aminotran_4"/>
    <property type="match status" value="1"/>
</dbReference>
<organism evidence="20 21">
    <name type="scientific">Ahniella affigens</name>
    <dbReference type="NCBI Taxonomy" id="2021234"/>
    <lineage>
        <taxon>Bacteria</taxon>
        <taxon>Pseudomonadati</taxon>
        <taxon>Pseudomonadota</taxon>
        <taxon>Gammaproteobacteria</taxon>
        <taxon>Lysobacterales</taxon>
        <taxon>Rhodanobacteraceae</taxon>
        <taxon>Ahniella</taxon>
    </lineage>
</organism>
<dbReference type="PROSITE" id="PS00770">
    <property type="entry name" value="AA_TRANSFER_CLASS_4"/>
    <property type="match status" value="1"/>
</dbReference>
<dbReference type="PANTHER" id="PTHR42743">
    <property type="entry name" value="AMINO-ACID AMINOTRANSFERASE"/>
    <property type="match status" value="1"/>
</dbReference>
<comment type="catalytic activity">
    <reaction evidence="14 19">
        <text>L-valine + 2-oxoglutarate = 3-methyl-2-oxobutanoate + L-glutamate</text>
        <dbReference type="Rhea" id="RHEA:24813"/>
        <dbReference type="ChEBI" id="CHEBI:11851"/>
        <dbReference type="ChEBI" id="CHEBI:16810"/>
        <dbReference type="ChEBI" id="CHEBI:29985"/>
        <dbReference type="ChEBI" id="CHEBI:57762"/>
        <dbReference type="EC" id="2.6.1.42"/>
    </reaction>
</comment>
<evidence type="ECO:0000256" key="5">
    <source>
        <dbReference type="ARBA" id="ARBA00005072"/>
    </source>
</evidence>
<evidence type="ECO:0000256" key="4">
    <source>
        <dbReference type="ARBA" id="ARBA00004931"/>
    </source>
</evidence>
<evidence type="ECO:0000256" key="19">
    <source>
        <dbReference type="RuleBase" id="RU364094"/>
    </source>
</evidence>
<reference evidence="20 21" key="2">
    <citation type="submission" date="2018-03" db="EMBL/GenBank/DDBJ databases">
        <authorList>
            <person name="Keele B.F."/>
        </authorList>
    </citation>
    <scope>NUCLEOTIDE SEQUENCE [LARGE SCALE GENOMIC DNA]</scope>
    <source>
        <strain evidence="20 21">D13</strain>
    </source>
</reference>
<evidence type="ECO:0000256" key="18">
    <source>
        <dbReference type="RuleBase" id="RU004516"/>
    </source>
</evidence>
<evidence type="ECO:0000256" key="3">
    <source>
        <dbReference type="ARBA" id="ARBA00004824"/>
    </source>
</evidence>
<dbReference type="GO" id="GO:0052655">
    <property type="term" value="F:L-valine-2-oxoglutarate transaminase activity"/>
    <property type="evidence" value="ECO:0007669"/>
    <property type="project" value="RHEA"/>
</dbReference>
<dbReference type="InterPro" id="IPR043131">
    <property type="entry name" value="BCAT-like_N"/>
</dbReference>
<dbReference type="Gene3D" id="3.30.470.10">
    <property type="match status" value="1"/>
</dbReference>
<evidence type="ECO:0000256" key="12">
    <source>
        <dbReference type="ARBA" id="ARBA00022898"/>
    </source>
</evidence>
<dbReference type="UniPathway" id="UPA00048">
    <property type="reaction ID" value="UER00073"/>
</dbReference>
<comment type="cofactor">
    <cofactor evidence="1 18">
        <name>pyridoxal 5'-phosphate</name>
        <dbReference type="ChEBI" id="CHEBI:597326"/>
    </cofactor>
</comment>
<evidence type="ECO:0000313" key="21">
    <source>
        <dbReference type="Proteomes" id="UP000241074"/>
    </source>
</evidence>
<evidence type="ECO:0000256" key="16">
    <source>
        <dbReference type="ARBA" id="ARBA00049229"/>
    </source>
</evidence>
<evidence type="ECO:0000256" key="9">
    <source>
        <dbReference type="ARBA" id="ARBA00022576"/>
    </source>
</evidence>
<keyword evidence="10 19" id="KW-0028">Amino-acid biosynthesis</keyword>
<dbReference type="GO" id="GO:0052656">
    <property type="term" value="F:L-isoleucine-2-oxoglutarate transaminase activity"/>
    <property type="evidence" value="ECO:0007669"/>
    <property type="project" value="RHEA"/>
</dbReference>
<comment type="catalytic activity">
    <reaction evidence="15 19">
        <text>L-isoleucine + 2-oxoglutarate = (S)-3-methyl-2-oxopentanoate + L-glutamate</text>
        <dbReference type="Rhea" id="RHEA:24801"/>
        <dbReference type="ChEBI" id="CHEBI:16810"/>
        <dbReference type="ChEBI" id="CHEBI:29985"/>
        <dbReference type="ChEBI" id="CHEBI:35146"/>
        <dbReference type="ChEBI" id="CHEBI:58045"/>
        <dbReference type="EC" id="2.6.1.42"/>
    </reaction>
</comment>